<accession>A0ACB8HKT5</accession>
<dbReference type="Proteomes" id="UP000828922">
    <property type="component" value="Linkage Group LG07"/>
</dbReference>
<name>A0ACB8HKT5_9BRYO</name>
<dbReference type="EMBL" id="CM038913">
    <property type="protein sequence ID" value="KAH9556843.1"/>
    <property type="molecule type" value="Genomic_DNA"/>
</dbReference>
<proteinExistence type="predicted"/>
<evidence type="ECO:0000313" key="2">
    <source>
        <dbReference type="Proteomes" id="UP000828922"/>
    </source>
</evidence>
<protein>
    <submittedName>
        <fullName evidence="1">Uncharacterized protein</fullName>
    </submittedName>
</protein>
<reference evidence="2" key="1">
    <citation type="journal article" date="2022" name="New Phytol.">
        <title>Phylogenomic structure and speciation in an emerging model: the Sphagnum magellanicum complex (Bryophyta).</title>
        <authorList>
            <person name="Shaw A.J."/>
            <person name="Piatkowski B."/>
            <person name="Duffy A.M."/>
            <person name="Aguero B."/>
            <person name="Imwattana K."/>
            <person name="Nieto-Lugilde M."/>
            <person name="Healey A."/>
            <person name="Weston D.J."/>
            <person name="Patel M.N."/>
            <person name="Schmutz J."/>
            <person name="Grimwood J."/>
            <person name="Yavitt J.B."/>
            <person name="Hassel K."/>
            <person name="Stenoien H.K."/>
            <person name="Flatberg K.I."/>
            <person name="Bickford C.P."/>
            <person name="Hicks K.A."/>
        </authorList>
    </citation>
    <scope>NUCLEOTIDE SEQUENCE [LARGE SCALE GENOMIC DNA]</scope>
</reference>
<gene>
    <name evidence="1" type="ORF">CY35_07G051900</name>
</gene>
<keyword evidence="2" id="KW-1185">Reference proteome</keyword>
<comment type="caution">
    <text evidence="1">The sequence shown here is derived from an EMBL/GenBank/DDBJ whole genome shotgun (WGS) entry which is preliminary data.</text>
</comment>
<evidence type="ECO:0000313" key="1">
    <source>
        <dbReference type="EMBL" id="KAH9556843.1"/>
    </source>
</evidence>
<sequence length="441" mass="51700">MDWITFINYFAVFFAIWQFVRDAKFCRIPYAIVNSVWHQGIRKTWFMDREILEMRESYSNFHDRRSECDYATEFKWKEASVDDEDELGKMVSFEIEGESHTLYLDNHGIGVIKDYLSDRQDCVPVRETKYLMRKTFFCQSASDREVVEHLINGGFVERKTLYCVYEQSSGFELNKNFTNAIQIFTIAPLSLQARGFNTPAAVLTLLNIVLDQLNKPANKLWKVFKFYVYVWTKYALNYFPKSIRSEVSGILSSASEGFLYCDDSKYLIYSTVFDKGIPCSMESHYTDNTYWFYKEAANANFMAERTVGDPVCLSYFCSGKEFKLTYKLRVPDDRPPQFLLGDMYVTDGEVNFYRGDVDFSEICHYIIYFKSIDGLDSYPLVYCRSGYAHLVNPINYLRDKIGVSSVHMVRLKGYNKVIVSQCEIPEFSCRNYLPKRWQSWA</sequence>
<organism evidence="1 2">
    <name type="scientific">Sphagnum magellanicum</name>
    <dbReference type="NCBI Taxonomy" id="128215"/>
    <lineage>
        <taxon>Eukaryota</taxon>
        <taxon>Viridiplantae</taxon>
        <taxon>Streptophyta</taxon>
        <taxon>Embryophyta</taxon>
        <taxon>Bryophyta</taxon>
        <taxon>Sphagnophytina</taxon>
        <taxon>Sphagnopsida</taxon>
        <taxon>Sphagnales</taxon>
        <taxon>Sphagnaceae</taxon>
        <taxon>Sphagnum</taxon>
    </lineage>
</organism>